<dbReference type="Proteomes" id="UP001194468">
    <property type="component" value="Unassembled WGS sequence"/>
</dbReference>
<feature type="transmembrane region" description="Helical" evidence="7">
    <location>
        <begin position="227"/>
        <end position="245"/>
    </location>
</feature>
<organism evidence="9 10">
    <name type="scientific">Boletus edulis BED1</name>
    <dbReference type="NCBI Taxonomy" id="1328754"/>
    <lineage>
        <taxon>Eukaryota</taxon>
        <taxon>Fungi</taxon>
        <taxon>Dikarya</taxon>
        <taxon>Basidiomycota</taxon>
        <taxon>Agaricomycotina</taxon>
        <taxon>Agaricomycetes</taxon>
        <taxon>Agaricomycetidae</taxon>
        <taxon>Boletales</taxon>
        <taxon>Boletineae</taxon>
        <taxon>Boletaceae</taxon>
        <taxon>Boletoideae</taxon>
        <taxon>Boletus</taxon>
    </lineage>
</organism>
<dbReference type="GO" id="GO:0046839">
    <property type="term" value="P:phospholipid dephosphorylation"/>
    <property type="evidence" value="ECO:0007669"/>
    <property type="project" value="TreeGrafter"/>
</dbReference>
<evidence type="ECO:0000256" key="6">
    <source>
        <dbReference type="SAM" id="MobiDB-lite"/>
    </source>
</evidence>
<evidence type="ECO:0000256" key="2">
    <source>
        <dbReference type="ARBA" id="ARBA00008816"/>
    </source>
</evidence>
<comment type="subcellular location">
    <subcellularLocation>
        <location evidence="1">Membrane</location>
        <topology evidence="1">Multi-pass membrane protein</topology>
    </subcellularLocation>
</comment>
<dbReference type="GO" id="GO:0008195">
    <property type="term" value="F:phosphatidate phosphatase activity"/>
    <property type="evidence" value="ECO:0007669"/>
    <property type="project" value="TreeGrafter"/>
</dbReference>
<feature type="transmembrane region" description="Helical" evidence="7">
    <location>
        <begin position="257"/>
        <end position="276"/>
    </location>
</feature>
<feature type="transmembrane region" description="Helical" evidence="7">
    <location>
        <begin position="96"/>
        <end position="116"/>
    </location>
</feature>
<gene>
    <name evidence="9" type="ORF">L210DRAFT_2810559</name>
</gene>
<dbReference type="PANTHER" id="PTHR10165:SF35">
    <property type="entry name" value="RE23632P"/>
    <property type="match status" value="1"/>
</dbReference>
<dbReference type="FunFam" id="1.20.144.10:FF:000017">
    <property type="entry name" value="Diacylglycerol pyrophosphate phosphatase 1"/>
    <property type="match status" value="1"/>
</dbReference>
<proteinExistence type="inferred from homology"/>
<dbReference type="Gene3D" id="1.20.144.10">
    <property type="entry name" value="Phosphatidic acid phosphatase type 2/haloperoxidase"/>
    <property type="match status" value="1"/>
</dbReference>
<keyword evidence="10" id="KW-1185">Reference proteome</keyword>
<feature type="domain" description="Phosphatidic acid phosphatase type 2/haloperoxidase" evidence="8">
    <location>
        <begin position="128"/>
        <end position="272"/>
    </location>
</feature>
<dbReference type="PANTHER" id="PTHR10165">
    <property type="entry name" value="LIPID PHOSPHATE PHOSPHATASE"/>
    <property type="match status" value="1"/>
</dbReference>
<evidence type="ECO:0000256" key="3">
    <source>
        <dbReference type="ARBA" id="ARBA00022692"/>
    </source>
</evidence>
<dbReference type="InterPro" id="IPR000326">
    <property type="entry name" value="PAP2/HPO"/>
</dbReference>
<evidence type="ECO:0000256" key="1">
    <source>
        <dbReference type="ARBA" id="ARBA00004141"/>
    </source>
</evidence>
<dbReference type="AlphaFoldDB" id="A0AAD4C3R3"/>
<feature type="transmembrane region" description="Helical" evidence="7">
    <location>
        <begin position="197"/>
        <end position="215"/>
    </location>
</feature>
<evidence type="ECO:0000256" key="5">
    <source>
        <dbReference type="ARBA" id="ARBA00023136"/>
    </source>
</evidence>
<reference evidence="9" key="1">
    <citation type="submission" date="2019-10" db="EMBL/GenBank/DDBJ databases">
        <authorList>
            <consortium name="DOE Joint Genome Institute"/>
            <person name="Kuo A."/>
            <person name="Miyauchi S."/>
            <person name="Kiss E."/>
            <person name="Drula E."/>
            <person name="Kohler A."/>
            <person name="Sanchez-Garcia M."/>
            <person name="Andreopoulos B."/>
            <person name="Barry K.W."/>
            <person name="Bonito G."/>
            <person name="Buee M."/>
            <person name="Carver A."/>
            <person name="Chen C."/>
            <person name="Cichocki N."/>
            <person name="Clum A."/>
            <person name="Culley D."/>
            <person name="Crous P.W."/>
            <person name="Fauchery L."/>
            <person name="Girlanda M."/>
            <person name="Hayes R."/>
            <person name="Keri Z."/>
            <person name="LaButti K."/>
            <person name="Lipzen A."/>
            <person name="Lombard V."/>
            <person name="Magnuson J."/>
            <person name="Maillard F."/>
            <person name="Morin E."/>
            <person name="Murat C."/>
            <person name="Nolan M."/>
            <person name="Ohm R."/>
            <person name="Pangilinan J."/>
            <person name="Pereira M."/>
            <person name="Perotto S."/>
            <person name="Peter M."/>
            <person name="Riley R."/>
            <person name="Sitrit Y."/>
            <person name="Stielow B."/>
            <person name="Szollosi G."/>
            <person name="Zifcakova L."/>
            <person name="Stursova M."/>
            <person name="Spatafora J.W."/>
            <person name="Tedersoo L."/>
            <person name="Vaario L.-M."/>
            <person name="Yamada A."/>
            <person name="Yan M."/>
            <person name="Wang P."/>
            <person name="Xu J."/>
            <person name="Bruns T."/>
            <person name="Baldrian P."/>
            <person name="Vilgalys R."/>
            <person name="Henrissat B."/>
            <person name="Grigoriev I.V."/>
            <person name="Hibbett D."/>
            <person name="Nagy L.G."/>
            <person name="Martin F.M."/>
        </authorList>
    </citation>
    <scope>NUCLEOTIDE SEQUENCE</scope>
    <source>
        <strain evidence="9">BED1</strain>
    </source>
</reference>
<evidence type="ECO:0000313" key="9">
    <source>
        <dbReference type="EMBL" id="KAF8447676.1"/>
    </source>
</evidence>
<feature type="region of interest" description="Disordered" evidence="6">
    <location>
        <begin position="281"/>
        <end position="350"/>
    </location>
</feature>
<comment type="similarity">
    <text evidence="2">Belongs to the PA-phosphatase related phosphoesterase family.</text>
</comment>
<feature type="transmembrane region" description="Helical" evidence="7">
    <location>
        <begin position="49"/>
        <end position="66"/>
    </location>
</feature>
<protein>
    <submittedName>
        <fullName evidence="9">PAP2-domain-containing protein</fullName>
    </submittedName>
</protein>
<dbReference type="GO" id="GO:0016020">
    <property type="term" value="C:membrane"/>
    <property type="evidence" value="ECO:0007669"/>
    <property type="project" value="UniProtKB-SubCell"/>
</dbReference>
<sequence length="350" mass="38927">MPLKDTFSMRPPRADQFAMSPLSKFLGSPSNVATKKTDNKRRLKLLRSYAPDWILTILLAVVFFALNSVHGFRRDFSVNDETIRFPYAVHERVPDLALYFIALVAPLVIQLAVNLVTVRSFWDYHNSALGLILGLAITGAITQFSKITVGRPRPDLLSRCIPKTGSQNSTYGLSTDAICTQTDQSIMLDGWRSFPSGHSSLSFAGLGFLSFYLAGKMHLFDNRGHTHKAWISLTPLAGATLVAISRTMDYRHHWHDVVAGSILGLVVSYFAYRQYFTSLASPMSHRPHSPRVPREENILPTSVQDAQRFRDSDDGEQVELIDGGVPRPDPVSLKDHWTEGESAASNEPVG</sequence>
<dbReference type="InterPro" id="IPR036938">
    <property type="entry name" value="PAP2/HPO_sf"/>
</dbReference>
<keyword evidence="5 7" id="KW-0472">Membrane</keyword>
<dbReference type="EMBL" id="WHUW01000004">
    <property type="protein sequence ID" value="KAF8447676.1"/>
    <property type="molecule type" value="Genomic_DNA"/>
</dbReference>
<dbReference type="Pfam" id="PF01569">
    <property type="entry name" value="PAP2"/>
    <property type="match status" value="1"/>
</dbReference>
<evidence type="ECO:0000256" key="4">
    <source>
        <dbReference type="ARBA" id="ARBA00022989"/>
    </source>
</evidence>
<reference evidence="9" key="2">
    <citation type="journal article" date="2020" name="Nat. Commun.">
        <title>Large-scale genome sequencing of mycorrhizal fungi provides insights into the early evolution of symbiotic traits.</title>
        <authorList>
            <person name="Miyauchi S."/>
            <person name="Kiss E."/>
            <person name="Kuo A."/>
            <person name="Drula E."/>
            <person name="Kohler A."/>
            <person name="Sanchez-Garcia M."/>
            <person name="Morin E."/>
            <person name="Andreopoulos B."/>
            <person name="Barry K.W."/>
            <person name="Bonito G."/>
            <person name="Buee M."/>
            <person name="Carver A."/>
            <person name="Chen C."/>
            <person name="Cichocki N."/>
            <person name="Clum A."/>
            <person name="Culley D."/>
            <person name="Crous P.W."/>
            <person name="Fauchery L."/>
            <person name="Girlanda M."/>
            <person name="Hayes R.D."/>
            <person name="Keri Z."/>
            <person name="LaButti K."/>
            <person name="Lipzen A."/>
            <person name="Lombard V."/>
            <person name="Magnuson J."/>
            <person name="Maillard F."/>
            <person name="Murat C."/>
            <person name="Nolan M."/>
            <person name="Ohm R.A."/>
            <person name="Pangilinan J."/>
            <person name="Pereira M.F."/>
            <person name="Perotto S."/>
            <person name="Peter M."/>
            <person name="Pfister S."/>
            <person name="Riley R."/>
            <person name="Sitrit Y."/>
            <person name="Stielow J.B."/>
            <person name="Szollosi G."/>
            <person name="Zifcakova L."/>
            <person name="Stursova M."/>
            <person name="Spatafora J.W."/>
            <person name="Tedersoo L."/>
            <person name="Vaario L.M."/>
            <person name="Yamada A."/>
            <person name="Yan M."/>
            <person name="Wang P."/>
            <person name="Xu J."/>
            <person name="Bruns T."/>
            <person name="Baldrian P."/>
            <person name="Vilgalys R."/>
            <person name="Dunand C."/>
            <person name="Henrissat B."/>
            <person name="Grigoriev I.V."/>
            <person name="Hibbett D."/>
            <person name="Nagy L.G."/>
            <person name="Martin F.M."/>
        </authorList>
    </citation>
    <scope>NUCLEOTIDE SEQUENCE</scope>
    <source>
        <strain evidence="9">BED1</strain>
    </source>
</reference>
<name>A0AAD4C3R3_BOLED</name>
<dbReference type="InterPro" id="IPR043216">
    <property type="entry name" value="PAP-like"/>
</dbReference>
<keyword evidence="3 7" id="KW-0812">Transmembrane</keyword>
<comment type="caution">
    <text evidence="9">The sequence shown here is derived from an EMBL/GenBank/DDBJ whole genome shotgun (WGS) entry which is preliminary data.</text>
</comment>
<evidence type="ECO:0000313" key="10">
    <source>
        <dbReference type="Proteomes" id="UP001194468"/>
    </source>
</evidence>
<accession>A0AAD4C3R3</accession>
<evidence type="ECO:0000259" key="8">
    <source>
        <dbReference type="SMART" id="SM00014"/>
    </source>
</evidence>
<dbReference type="SMART" id="SM00014">
    <property type="entry name" value="acidPPc"/>
    <property type="match status" value="1"/>
</dbReference>
<feature type="transmembrane region" description="Helical" evidence="7">
    <location>
        <begin position="128"/>
        <end position="149"/>
    </location>
</feature>
<dbReference type="CDD" id="cd03390">
    <property type="entry name" value="PAP2_containing_1_like"/>
    <property type="match status" value="1"/>
</dbReference>
<dbReference type="GO" id="GO:0006644">
    <property type="term" value="P:phospholipid metabolic process"/>
    <property type="evidence" value="ECO:0007669"/>
    <property type="project" value="InterPro"/>
</dbReference>
<keyword evidence="4 7" id="KW-1133">Transmembrane helix</keyword>
<evidence type="ECO:0000256" key="7">
    <source>
        <dbReference type="SAM" id="Phobius"/>
    </source>
</evidence>
<dbReference type="SUPFAM" id="SSF48317">
    <property type="entry name" value="Acid phosphatase/Vanadium-dependent haloperoxidase"/>
    <property type="match status" value="1"/>
</dbReference>